<dbReference type="RefSeq" id="WP_317994907.1">
    <property type="nucleotide sequence ID" value="NZ_AP025523.1"/>
</dbReference>
<protein>
    <submittedName>
        <fullName evidence="2">Uncharacterized protein</fullName>
    </submittedName>
</protein>
<dbReference type="Gene3D" id="1.10.10.10">
    <property type="entry name" value="Winged helix-like DNA-binding domain superfamily/Winged helix DNA-binding domain"/>
    <property type="match status" value="1"/>
</dbReference>
<evidence type="ECO:0000313" key="3">
    <source>
        <dbReference type="Proteomes" id="UP001317532"/>
    </source>
</evidence>
<dbReference type="EMBL" id="AP025523">
    <property type="protein sequence ID" value="BDE07306.1"/>
    <property type="molecule type" value="Genomic_DNA"/>
</dbReference>
<dbReference type="Proteomes" id="UP001317532">
    <property type="component" value="Chromosome"/>
</dbReference>
<gene>
    <name evidence="2" type="ORF">WPS_25820</name>
</gene>
<sequence>MSAVPAALHAALREATLVVVQAAAGYGKTTTVRAALEGDPSAAWYDAQPWEAGAFVAPLIERVRTVRPDVGRVTLGLADERTRRAARRVVCTRTRTRRRAAADRRRRRAYSRSRFRRVRPRARAAHAAAGLARAARASSCATLLDELVGRRLAGLAADDRALLDAALAYETIELQIVAPGDTAFAARVSALEGDGVLVAPVQRGYRVHPLVRDALARRLDERTLAMRHTDAAGAYGRAGRLRPAVFHLDRARDPAADARCLREHADDATASGLTDDVRASSAGVRTSAPTRRSRTVETHVARVTGTLGVNSRARAVARAIALGLIGVRSLGSALVAEGTGGGAAE</sequence>
<evidence type="ECO:0000256" key="1">
    <source>
        <dbReference type="SAM" id="MobiDB-lite"/>
    </source>
</evidence>
<accession>A0AAN1XXP0</accession>
<proteinExistence type="predicted"/>
<dbReference type="GO" id="GO:0006355">
    <property type="term" value="P:regulation of DNA-templated transcription"/>
    <property type="evidence" value="ECO:0007669"/>
    <property type="project" value="InterPro"/>
</dbReference>
<name>A0AAN1XXP0_UNVUL</name>
<organism evidence="2 3">
    <name type="scientific">Vulcanimicrobium alpinum</name>
    <dbReference type="NCBI Taxonomy" id="3016050"/>
    <lineage>
        <taxon>Bacteria</taxon>
        <taxon>Bacillati</taxon>
        <taxon>Vulcanimicrobiota</taxon>
        <taxon>Vulcanimicrobiia</taxon>
        <taxon>Vulcanimicrobiales</taxon>
        <taxon>Vulcanimicrobiaceae</taxon>
        <taxon>Vulcanimicrobium</taxon>
    </lineage>
</organism>
<dbReference type="GO" id="GO:0003677">
    <property type="term" value="F:DNA binding"/>
    <property type="evidence" value="ECO:0007669"/>
    <property type="project" value="InterPro"/>
</dbReference>
<keyword evidence="3" id="KW-1185">Reference proteome</keyword>
<dbReference type="AlphaFoldDB" id="A0AAN1XXP0"/>
<dbReference type="KEGG" id="vab:WPS_25820"/>
<dbReference type="InterPro" id="IPR036388">
    <property type="entry name" value="WH-like_DNA-bd_sf"/>
</dbReference>
<feature type="region of interest" description="Disordered" evidence="1">
    <location>
        <begin position="271"/>
        <end position="296"/>
    </location>
</feature>
<dbReference type="SUPFAM" id="SSF46894">
    <property type="entry name" value="C-terminal effector domain of the bipartite response regulators"/>
    <property type="match status" value="1"/>
</dbReference>
<reference evidence="2 3" key="1">
    <citation type="journal article" date="2022" name="ISME Commun">
        <title>Vulcanimicrobium alpinus gen. nov. sp. nov., the first cultivated representative of the candidate phylum 'Eremiobacterota', is a metabolically versatile aerobic anoxygenic phototroph.</title>
        <authorList>
            <person name="Yabe S."/>
            <person name="Muto K."/>
            <person name="Abe K."/>
            <person name="Yokota A."/>
            <person name="Staudigel H."/>
            <person name="Tebo B.M."/>
        </authorList>
    </citation>
    <scope>NUCLEOTIDE SEQUENCE [LARGE SCALE GENOMIC DNA]</scope>
    <source>
        <strain evidence="2 3">WC8-2</strain>
    </source>
</reference>
<dbReference type="InterPro" id="IPR016032">
    <property type="entry name" value="Sig_transdc_resp-reg_C-effctor"/>
</dbReference>
<evidence type="ECO:0000313" key="2">
    <source>
        <dbReference type="EMBL" id="BDE07306.1"/>
    </source>
</evidence>